<dbReference type="SUPFAM" id="SSF82607">
    <property type="entry name" value="YbaB-like"/>
    <property type="match status" value="1"/>
</dbReference>
<evidence type="ECO:0008006" key="3">
    <source>
        <dbReference type="Google" id="ProtNLM"/>
    </source>
</evidence>
<gene>
    <name evidence="1" type="ordered locus">AMIS_12590</name>
</gene>
<dbReference type="InterPro" id="IPR036894">
    <property type="entry name" value="YbaB-like_sf"/>
</dbReference>
<dbReference type="AlphaFoldDB" id="I0H0E2"/>
<organism evidence="1 2">
    <name type="scientific">Actinoplanes missouriensis (strain ATCC 14538 / DSM 43046 / CBS 188.64 / JCM 3121 / NBRC 102363 / NCIMB 12654 / NRRL B-3342 / UNCC 431)</name>
    <dbReference type="NCBI Taxonomy" id="512565"/>
    <lineage>
        <taxon>Bacteria</taxon>
        <taxon>Bacillati</taxon>
        <taxon>Actinomycetota</taxon>
        <taxon>Actinomycetes</taxon>
        <taxon>Micromonosporales</taxon>
        <taxon>Micromonosporaceae</taxon>
        <taxon>Actinoplanes</taxon>
    </lineage>
</organism>
<dbReference type="InterPro" id="IPR004401">
    <property type="entry name" value="YbaB/EbfC"/>
</dbReference>
<keyword evidence="2" id="KW-1185">Reference proteome</keyword>
<accession>I0H0E2</accession>
<dbReference type="RefSeq" id="WP_014441376.1">
    <property type="nucleotide sequence ID" value="NC_017093.1"/>
</dbReference>
<protein>
    <recommendedName>
        <fullName evidence="3">YbaB/EbfC DNA-binding family protein</fullName>
    </recommendedName>
</protein>
<dbReference type="HOGENOM" id="CLU_1944098_0_0_11"/>
<sequence>MSFLDDPLPDADLWVDDWQAGLEERLARTRALAGRLHALTGTGTAGGDLVVVAVDSSGSLTGLQLSEEVRRHSARWIAEQVLAASEAARVDLARQAAEVAGQGGDDETAEGRVLLAAFTDRLGGPGDAR</sequence>
<dbReference type="PATRIC" id="fig|512565.3.peg.1264"/>
<dbReference type="Gene3D" id="3.30.1310.10">
    <property type="entry name" value="Nucleoid-associated protein YbaB-like domain"/>
    <property type="match status" value="1"/>
</dbReference>
<dbReference type="GO" id="GO:0003677">
    <property type="term" value="F:DNA binding"/>
    <property type="evidence" value="ECO:0007669"/>
    <property type="project" value="InterPro"/>
</dbReference>
<dbReference type="EMBL" id="AP012319">
    <property type="protein sequence ID" value="BAL86479.1"/>
    <property type="molecule type" value="Genomic_DNA"/>
</dbReference>
<evidence type="ECO:0000313" key="1">
    <source>
        <dbReference type="EMBL" id="BAL86479.1"/>
    </source>
</evidence>
<dbReference type="Proteomes" id="UP000007882">
    <property type="component" value="Chromosome"/>
</dbReference>
<evidence type="ECO:0000313" key="2">
    <source>
        <dbReference type="Proteomes" id="UP000007882"/>
    </source>
</evidence>
<dbReference type="STRING" id="512565.AMIS_12590"/>
<dbReference type="KEGG" id="ams:AMIS_12590"/>
<dbReference type="Pfam" id="PF02575">
    <property type="entry name" value="YbaB_DNA_bd"/>
    <property type="match status" value="1"/>
</dbReference>
<reference evidence="1 2" key="1">
    <citation type="submission" date="2012-02" db="EMBL/GenBank/DDBJ databases">
        <title>Complete genome sequence of Actinoplanes missouriensis 431 (= NBRC 102363).</title>
        <authorList>
            <person name="Ohnishi Y."/>
            <person name="Ishikawa J."/>
            <person name="Sekine M."/>
            <person name="Hosoyama A."/>
            <person name="Harada T."/>
            <person name="Narita H."/>
            <person name="Hata T."/>
            <person name="Konno Y."/>
            <person name="Tutikane K."/>
            <person name="Fujita N."/>
            <person name="Horinouchi S."/>
            <person name="Hayakawa M."/>
        </authorList>
    </citation>
    <scope>NUCLEOTIDE SEQUENCE [LARGE SCALE GENOMIC DNA]</scope>
    <source>
        <strain evidence="2">ATCC 14538 / DSM 43046 / CBS 188.64 / JCM 3121 / NBRC 102363 / NCIMB 12654 / NRRL B-3342 / UNCC 431</strain>
    </source>
</reference>
<proteinExistence type="predicted"/>
<name>I0H0E2_ACTM4</name>